<reference evidence="1" key="2">
    <citation type="submission" date="2013-04" db="UniProtKB">
        <authorList>
            <consortium name="EnsemblPlants"/>
        </authorList>
    </citation>
    <scope>IDENTIFICATION</scope>
</reference>
<dbReference type="Gramene" id="OB11G25460.1">
    <property type="protein sequence ID" value="OB11G25460.1"/>
    <property type="gene ID" value="OB11G25460"/>
</dbReference>
<organism evidence="1">
    <name type="scientific">Oryza brachyantha</name>
    <name type="common">malo sina</name>
    <dbReference type="NCBI Taxonomy" id="4533"/>
    <lineage>
        <taxon>Eukaryota</taxon>
        <taxon>Viridiplantae</taxon>
        <taxon>Streptophyta</taxon>
        <taxon>Embryophyta</taxon>
        <taxon>Tracheophyta</taxon>
        <taxon>Spermatophyta</taxon>
        <taxon>Magnoliopsida</taxon>
        <taxon>Liliopsida</taxon>
        <taxon>Poales</taxon>
        <taxon>Poaceae</taxon>
        <taxon>BOP clade</taxon>
        <taxon>Oryzoideae</taxon>
        <taxon>Oryzeae</taxon>
        <taxon>Oryzinae</taxon>
        <taxon>Oryza</taxon>
    </lineage>
</organism>
<dbReference type="OMA" id="NESCGRI"/>
<dbReference type="Proteomes" id="UP000006038">
    <property type="component" value="Chromosome 11"/>
</dbReference>
<accession>J3N9R0</accession>
<evidence type="ECO:0000313" key="1">
    <source>
        <dbReference type="EnsemblPlants" id="OB11G25460.1"/>
    </source>
</evidence>
<dbReference type="EnsemblPlants" id="OB11G25460.1">
    <property type="protein sequence ID" value="OB11G25460.1"/>
    <property type="gene ID" value="OB11G25460"/>
</dbReference>
<protein>
    <submittedName>
        <fullName evidence="1">Uncharacterized protein</fullName>
    </submittedName>
</protein>
<keyword evidence="2" id="KW-1185">Reference proteome</keyword>
<proteinExistence type="predicted"/>
<evidence type="ECO:0000313" key="2">
    <source>
        <dbReference type="Proteomes" id="UP000006038"/>
    </source>
</evidence>
<dbReference type="AlphaFoldDB" id="J3N9R0"/>
<sequence>MEWILNYQHELGFFAKQIESIDFHGDQITGPWMLQEDDTNMQENTWDSDNDDFLPIEVDDESISGSGFGILGFHPYMDVIFLKQAFRIVAYHLDSSKIQYLGYSRPKNYDEIDSHGLHESFVYTPCLIGELHEDYIGQSIS</sequence>
<dbReference type="PANTHER" id="PTHR34591:SF21">
    <property type="entry name" value="F-BOX DOMAIN CONTAINING PROTEIN, EXPRESSED"/>
    <property type="match status" value="1"/>
</dbReference>
<dbReference type="HOGENOM" id="CLU_030606_3_0_1"/>
<dbReference type="PANTHER" id="PTHR34591">
    <property type="entry name" value="OS03G0653100 PROTEIN-RELATED"/>
    <property type="match status" value="1"/>
</dbReference>
<reference evidence="1" key="1">
    <citation type="journal article" date="2013" name="Nat. Commun.">
        <title>Whole-genome sequencing of Oryza brachyantha reveals mechanisms underlying Oryza genome evolution.</title>
        <authorList>
            <person name="Chen J."/>
            <person name="Huang Q."/>
            <person name="Gao D."/>
            <person name="Wang J."/>
            <person name="Lang Y."/>
            <person name="Liu T."/>
            <person name="Li B."/>
            <person name="Bai Z."/>
            <person name="Luis Goicoechea J."/>
            <person name="Liang C."/>
            <person name="Chen C."/>
            <person name="Zhang W."/>
            <person name="Sun S."/>
            <person name="Liao Y."/>
            <person name="Zhang X."/>
            <person name="Yang L."/>
            <person name="Song C."/>
            <person name="Wang M."/>
            <person name="Shi J."/>
            <person name="Liu G."/>
            <person name="Liu J."/>
            <person name="Zhou H."/>
            <person name="Zhou W."/>
            <person name="Yu Q."/>
            <person name="An N."/>
            <person name="Chen Y."/>
            <person name="Cai Q."/>
            <person name="Wang B."/>
            <person name="Liu B."/>
            <person name="Min J."/>
            <person name="Huang Y."/>
            <person name="Wu H."/>
            <person name="Li Z."/>
            <person name="Zhang Y."/>
            <person name="Yin Y."/>
            <person name="Song W."/>
            <person name="Jiang J."/>
            <person name="Jackson S.A."/>
            <person name="Wing R.A."/>
            <person name="Wang J."/>
            <person name="Chen M."/>
        </authorList>
    </citation>
    <scope>NUCLEOTIDE SEQUENCE [LARGE SCALE GENOMIC DNA]</scope>
    <source>
        <strain evidence="1">cv. IRGC 101232</strain>
    </source>
</reference>
<name>J3N9R0_ORYBR</name>